<dbReference type="Proteomes" id="UP000000714">
    <property type="component" value="Segment"/>
</dbReference>
<dbReference type="RefSeq" id="YP_001469096.1">
    <property type="nucleotide sequence ID" value="NC_009817.1"/>
</dbReference>
<reference evidence="1 2" key="1">
    <citation type="journal article" date="2007" name="Virology">
        <title>KSY1, a lactococcal phage with a T7-like transcription.</title>
        <authorList>
            <person name="Chopin A."/>
            <person name="Deveau H."/>
            <person name="Ehrlich S.D."/>
            <person name="Moineau S."/>
            <person name="Chopin M.C."/>
        </authorList>
    </citation>
    <scope>NUCLEOTIDE SEQUENCE</scope>
</reference>
<evidence type="ECO:0000313" key="1">
    <source>
        <dbReference type="EMBL" id="ABG21640.1"/>
    </source>
</evidence>
<organism evidence="1 2">
    <name type="scientific">Lactococcus phage KSY1</name>
    <dbReference type="NCBI Taxonomy" id="2913972"/>
    <lineage>
        <taxon>Viruses</taxon>
        <taxon>Duplodnaviria</taxon>
        <taxon>Heunggongvirae</taxon>
        <taxon>Uroviricota</taxon>
        <taxon>Caudoviricetes</taxon>
        <taxon>Chopinvirus</taxon>
        <taxon>Chopinvirus KSY1</taxon>
    </lineage>
</organism>
<gene>
    <name evidence="1" type="ORF">KSY1p097</name>
</gene>
<evidence type="ECO:0000313" key="2">
    <source>
        <dbReference type="Proteomes" id="UP000000714"/>
    </source>
</evidence>
<protein>
    <submittedName>
        <fullName evidence="1">Gp097</fullName>
    </submittedName>
</protein>
<dbReference type="KEGG" id="vg:5601925"/>
<keyword evidence="2" id="KW-1185">Reference proteome</keyword>
<dbReference type="GeneID" id="5601925"/>
<proteinExistence type="predicted"/>
<dbReference type="EMBL" id="DQ535032">
    <property type="protein sequence ID" value="ABG21640.1"/>
    <property type="molecule type" value="Genomic_DNA"/>
</dbReference>
<sequence>MKMMIAVPTTGTREPETYNLLKEHNVPNVFMFNQNYGPDSPIQDTDNITVFNCGGSKSKITNLSIAANEAKLRGFTHILTVDDDLKYVCKQVGDKFERVQVSKDNTAETFALIEENLSDEFDCIGLKFPFPNNHEWARQPRNIAISTSCFALWKVDSLIECIELIREKNDLQTLRLGDDTMLAGALASLDMKYGQFQHIKAMYDIQSTITGIGSTIHDTDTKKEIDNIIKLYSRVEETYPHLYWQVTPEGLPTKPSKIPHKLTVYQCARKMPMKRVKFKKEYWTYFLDQLWDKNLNHSDFIL</sequence>
<accession>A6MAG2</accession>
<name>A6MAG2_9CAUD</name>